<dbReference type="Proteomes" id="UP000245609">
    <property type="component" value="Unassembled WGS sequence"/>
</dbReference>
<dbReference type="AlphaFoldDB" id="A0A2T9YQ86"/>
<protein>
    <submittedName>
        <fullName evidence="2">Uncharacterized protein</fullName>
    </submittedName>
</protein>
<dbReference type="SUPFAM" id="SSF55298">
    <property type="entry name" value="YjgF-like"/>
    <property type="match status" value="1"/>
</dbReference>
<dbReference type="EMBL" id="MBFS01002631">
    <property type="protein sequence ID" value="PVU94520.1"/>
    <property type="molecule type" value="Genomic_DNA"/>
</dbReference>
<dbReference type="GO" id="GO:0005829">
    <property type="term" value="C:cytosol"/>
    <property type="evidence" value="ECO:0007669"/>
    <property type="project" value="TreeGrafter"/>
</dbReference>
<dbReference type="PROSITE" id="PS01094">
    <property type="entry name" value="UPF0076"/>
    <property type="match status" value="1"/>
</dbReference>
<dbReference type="PANTHER" id="PTHR11803:SF39">
    <property type="entry name" value="2-IMINOBUTANOATE_2-IMINOPROPANOATE DEAMINASE"/>
    <property type="match status" value="1"/>
</dbReference>
<dbReference type="OrthoDB" id="309640at2759"/>
<dbReference type="InterPro" id="IPR019897">
    <property type="entry name" value="RidA_CS"/>
</dbReference>
<dbReference type="GO" id="GO:0019239">
    <property type="term" value="F:deaminase activity"/>
    <property type="evidence" value="ECO:0007669"/>
    <property type="project" value="TreeGrafter"/>
</dbReference>
<keyword evidence="3" id="KW-1185">Reference proteome</keyword>
<comment type="caution">
    <text evidence="2">The sequence shown here is derived from an EMBL/GenBank/DDBJ whole genome shotgun (WGS) entry which is preliminary data.</text>
</comment>
<comment type="similarity">
    <text evidence="1">Belongs to the RutC family.</text>
</comment>
<dbReference type="CDD" id="cd00448">
    <property type="entry name" value="YjgF_YER057c_UK114_family"/>
    <property type="match status" value="1"/>
</dbReference>
<dbReference type="STRING" id="133381.A0A2T9YQ86"/>
<dbReference type="InterPro" id="IPR006175">
    <property type="entry name" value="YjgF/YER057c/UK114"/>
</dbReference>
<evidence type="ECO:0000313" key="3">
    <source>
        <dbReference type="Proteomes" id="UP000245609"/>
    </source>
</evidence>
<name>A0A2T9YQ86_9FUNG</name>
<dbReference type="InterPro" id="IPR035959">
    <property type="entry name" value="RutC-like_sf"/>
</dbReference>
<dbReference type="Pfam" id="PF01042">
    <property type="entry name" value="Ribonuc_L-PSP"/>
    <property type="match status" value="1"/>
</dbReference>
<gene>
    <name evidence="2" type="ORF">BB560_005930</name>
</gene>
<dbReference type="PANTHER" id="PTHR11803">
    <property type="entry name" value="2-IMINOBUTANOATE/2-IMINOPROPANOATE DEAMINASE RIDA"/>
    <property type="match status" value="1"/>
</dbReference>
<proteinExistence type="inferred from homology"/>
<dbReference type="Gene3D" id="3.30.1330.40">
    <property type="entry name" value="RutC-like"/>
    <property type="match status" value="1"/>
</dbReference>
<organism evidence="2 3">
    <name type="scientific">Smittium megazygosporum</name>
    <dbReference type="NCBI Taxonomy" id="133381"/>
    <lineage>
        <taxon>Eukaryota</taxon>
        <taxon>Fungi</taxon>
        <taxon>Fungi incertae sedis</taxon>
        <taxon>Zoopagomycota</taxon>
        <taxon>Kickxellomycotina</taxon>
        <taxon>Harpellomycetes</taxon>
        <taxon>Harpellales</taxon>
        <taxon>Legeriomycetaceae</taxon>
        <taxon>Smittium</taxon>
    </lineage>
</organism>
<reference evidence="2 3" key="1">
    <citation type="journal article" date="2018" name="MBio">
        <title>Comparative Genomics Reveals the Core Gene Toolbox for the Fungus-Insect Symbiosis.</title>
        <authorList>
            <person name="Wang Y."/>
            <person name="Stata M."/>
            <person name="Wang W."/>
            <person name="Stajich J.E."/>
            <person name="White M.M."/>
            <person name="Moncalvo J.M."/>
        </authorList>
    </citation>
    <scope>NUCLEOTIDE SEQUENCE [LARGE SCALE GENOMIC DNA]</scope>
    <source>
        <strain evidence="2 3">SC-DP-2</strain>
    </source>
</reference>
<accession>A0A2T9YQ86</accession>
<sequence length="74" mass="8279">MQRVLRDAGASMDDVVKTTVFLADLEDWPEMNKEYARFFKSPAPARSAIQIAKVPLDAKLEIECIAVDPKASRL</sequence>
<evidence type="ECO:0000313" key="2">
    <source>
        <dbReference type="EMBL" id="PVU94520.1"/>
    </source>
</evidence>
<evidence type="ECO:0000256" key="1">
    <source>
        <dbReference type="ARBA" id="ARBA00010552"/>
    </source>
</evidence>